<evidence type="ECO:0000313" key="2">
    <source>
        <dbReference type="Proteomes" id="UP001339167"/>
    </source>
</evidence>
<name>A0ABU7JG46_9GAMM</name>
<keyword evidence="2" id="KW-1185">Reference proteome</keyword>
<dbReference type="RefSeq" id="WP_330087988.1">
    <property type="nucleotide sequence ID" value="NZ_JAUGZK010000006.1"/>
</dbReference>
<organism evidence="1 2">
    <name type="scientific">Alkalimonas mucilaginosa</name>
    <dbReference type="NCBI Taxonomy" id="3057676"/>
    <lineage>
        <taxon>Bacteria</taxon>
        <taxon>Pseudomonadati</taxon>
        <taxon>Pseudomonadota</taxon>
        <taxon>Gammaproteobacteria</taxon>
        <taxon>Alkalimonas</taxon>
    </lineage>
</organism>
<dbReference type="EMBL" id="JAUGZK010000006">
    <property type="protein sequence ID" value="MEE2024661.1"/>
    <property type="molecule type" value="Genomic_DNA"/>
</dbReference>
<evidence type="ECO:0000313" key="1">
    <source>
        <dbReference type="EMBL" id="MEE2024661.1"/>
    </source>
</evidence>
<protein>
    <submittedName>
        <fullName evidence="1">Prepilin-type cleavage/methylation domain-containing protein</fullName>
    </submittedName>
</protein>
<dbReference type="Proteomes" id="UP001339167">
    <property type="component" value="Unassembled WGS sequence"/>
</dbReference>
<proteinExistence type="predicted"/>
<gene>
    <name evidence="1" type="ORF">QWF21_10420</name>
</gene>
<sequence length="152" mass="16524">MQHKSVHAGFGLLEAMIAILLAAIALLGLAAAQARALQFASSSLYSTIAVIQAQNAVERIWPSLCALQQGSPYDAAFVAALLPQPEQDPELYQLELPDSGAFHFTTAPDTSHATSEYLVRIRWQDRRMQDGQANELELVASFPWLRNGGGCE</sequence>
<reference evidence="1 2" key="1">
    <citation type="submission" date="2023-06" db="EMBL/GenBank/DDBJ databases">
        <title>Alkalimonas sp., MEB004 an alkaliphilic bacterium isolated from Lonar Lake, India.</title>
        <authorList>
            <person name="Joshi A."/>
            <person name="Thite S."/>
        </authorList>
    </citation>
    <scope>NUCLEOTIDE SEQUENCE [LARGE SCALE GENOMIC DNA]</scope>
    <source>
        <strain evidence="1 2">MEB004</strain>
    </source>
</reference>
<accession>A0ABU7JG46</accession>
<comment type="caution">
    <text evidence="1">The sequence shown here is derived from an EMBL/GenBank/DDBJ whole genome shotgun (WGS) entry which is preliminary data.</text>
</comment>